<evidence type="ECO:0000259" key="5">
    <source>
        <dbReference type="PROSITE" id="PS50110"/>
    </source>
</evidence>
<organism evidence="6 7">
    <name type="scientific">Sphingomonas floccifaciens</name>
    <dbReference type="NCBI Taxonomy" id="1844115"/>
    <lineage>
        <taxon>Bacteria</taxon>
        <taxon>Pseudomonadati</taxon>
        <taxon>Pseudomonadota</taxon>
        <taxon>Alphaproteobacteria</taxon>
        <taxon>Sphingomonadales</taxon>
        <taxon>Sphingomonadaceae</taxon>
        <taxon>Sphingomonas</taxon>
    </lineage>
</organism>
<dbReference type="Gene3D" id="3.40.50.2300">
    <property type="match status" value="1"/>
</dbReference>
<sequence>MTLQITTSEASPPLILVVDDVLENRSIVQRRLQRMGYECLVADSGPAALDMIRVMSPDLVLLDFMMPEMDGPMVLREIRATPGLADLPVIMLTARTDSASISTTLHHGANDYVVKPIDFAVLKARIDACLLQREKALSLSEANSRLDARAAAQAVELGEVRKVLQETFQRDRSPLDEELAKVSSLVGTIAQTCATLRAIETSDAARSAVETIEARCAEAQAILGRPRTGAAAA</sequence>
<keyword evidence="1 4" id="KW-0597">Phosphoprotein</keyword>
<dbReference type="SUPFAM" id="SSF52172">
    <property type="entry name" value="CheY-like"/>
    <property type="match status" value="1"/>
</dbReference>
<reference evidence="7" key="1">
    <citation type="journal article" date="2019" name="Int. J. Syst. Evol. Microbiol.">
        <title>The Global Catalogue of Microorganisms (GCM) 10K type strain sequencing project: providing services to taxonomists for standard genome sequencing and annotation.</title>
        <authorList>
            <consortium name="The Broad Institute Genomics Platform"/>
            <consortium name="The Broad Institute Genome Sequencing Center for Infectious Disease"/>
            <person name="Wu L."/>
            <person name="Ma J."/>
        </authorList>
    </citation>
    <scope>NUCLEOTIDE SEQUENCE [LARGE SCALE GENOMIC DNA]</scope>
    <source>
        <strain evidence="7">Q85</strain>
    </source>
</reference>
<keyword evidence="2" id="KW-0902">Two-component regulatory system</keyword>
<dbReference type="InterPro" id="IPR011006">
    <property type="entry name" value="CheY-like_superfamily"/>
</dbReference>
<dbReference type="InterPro" id="IPR001789">
    <property type="entry name" value="Sig_transdc_resp-reg_receiver"/>
</dbReference>
<gene>
    <name evidence="6" type="ORF">ACFSC3_11105</name>
</gene>
<keyword evidence="3" id="KW-0238">DNA-binding</keyword>
<dbReference type="PROSITE" id="PS50110">
    <property type="entry name" value="RESPONSE_REGULATORY"/>
    <property type="match status" value="1"/>
</dbReference>
<keyword evidence="7" id="KW-1185">Reference proteome</keyword>
<evidence type="ECO:0000313" key="7">
    <source>
        <dbReference type="Proteomes" id="UP001597283"/>
    </source>
</evidence>
<dbReference type="Proteomes" id="UP001597283">
    <property type="component" value="Unassembled WGS sequence"/>
</dbReference>
<evidence type="ECO:0000313" key="6">
    <source>
        <dbReference type="EMBL" id="MFD1788120.1"/>
    </source>
</evidence>
<proteinExistence type="predicted"/>
<dbReference type="InterPro" id="IPR039420">
    <property type="entry name" value="WalR-like"/>
</dbReference>
<dbReference type="PANTHER" id="PTHR48111">
    <property type="entry name" value="REGULATOR OF RPOS"/>
    <property type="match status" value="1"/>
</dbReference>
<evidence type="ECO:0000256" key="4">
    <source>
        <dbReference type="PROSITE-ProRule" id="PRU00169"/>
    </source>
</evidence>
<accession>A0ABW4NH04</accession>
<comment type="caution">
    <text evidence="6">The sequence shown here is derived from an EMBL/GenBank/DDBJ whole genome shotgun (WGS) entry which is preliminary data.</text>
</comment>
<dbReference type="EMBL" id="JBHUFC010000003">
    <property type="protein sequence ID" value="MFD1788120.1"/>
    <property type="molecule type" value="Genomic_DNA"/>
</dbReference>
<evidence type="ECO:0000256" key="1">
    <source>
        <dbReference type="ARBA" id="ARBA00022553"/>
    </source>
</evidence>
<dbReference type="Pfam" id="PF00072">
    <property type="entry name" value="Response_reg"/>
    <property type="match status" value="1"/>
</dbReference>
<feature type="domain" description="Response regulatory" evidence="5">
    <location>
        <begin position="14"/>
        <end position="130"/>
    </location>
</feature>
<dbReference type="SMART" id="SM00448">
    <property type="entry name" value="REC"/>
    <property type="match status" value="1"/>
</dbReference>
<name>A0ABW4NH04_9SPHN</name>
<feature type="modified residue" description="4-aspartylphosphate" evidence="4">
    <location>
        <position position="63"/>
    </location>
</feature>
<dbReference type="RefSeq" id="WP_380940481.1">
    <property type="nucleotide sequence ID" value="NZ_JBHUFC010000003.1"/>
</dbReference>
<evidence type="ECO:0000256" key="3">
    <source>
        <dbReference type="ARBA" id="ARBA00023125"/>
    </source>
</evidence>
<evidence type="ECO:0000256" key="2">
    <source>
        <dbReference type="ARBA" id="ARBA00023012"/>
    </source>
</evidence>
<protein>
    <submittedName>
        <fullName evidence="6">PleD family two-component system response regulator</fullName>
    </submittedName>
</protein>
<dbReference type="PANTHER" id="PTHR48111:SF40">
    <property type="entry name" value="PHOSPHATE REGULON TRANSCRIPTIONAL REGULATORY PROTEIN PHOB"/>
    <property type="match status" value="1"/>
</dbReference>